<dbReference type="CDD" id="cd06261">
    <property type="entry name" value="TM_PBP2"/>
    <property type="match status" value="1"/>
</dbReference>
<dbReference type="Pfam" id="PF00528">
    <property type="entry name" value="BPD_transp_1"/>
    <property type="match status" value="1"/>
</dbReference>
<evidence type="ECO:0000256" key="7">
    <source>
        <dbReference type="RuleBase" id="RU363032"/>
    </source>
</evidence>
<dbReference type="EMBL" id="LYPC01000016">
    <property type="protein sequence ID" value="OCT14714.1"/>
    <property type="molecule type" value="Genomic_DNA"/>
</dbReference>
<keyword evidence="3" id="KW-1003">Cell membrane</keyword>
<dbReference type="InterPro" id="IPR035906">
    <property type="entry name" value="MetI-like_sf"/>
</dbReference>
<keyword evidence="10" id="KW-1185">Reference proteome</keyword>
<dbReference type="InterPro" id="IPR000515">
    <property type="entry name" value="MetI-like"/>
</dbReference>
<feature type="transmembrane region" description="Helical" evidence="7">
    <location>
        <begin position="71"/>
        <end position="93"/>
    </location>
</feature>
<sequence length="292" mass="32942">MKRSTLDYLQRVSFMIPVLLIIAVFVAYPFLSSIYYSFTDWNGISKPNFIGLLNYRNLLKDMTFLHSLRNILFFTLGTILLINPLSLMLALILNSKIKGRSLLRTLFYLPSIISLIVISNIWVIILSYDGLMNKLISLVGLDSLQTDWLGDFDKTPWVLLFIILWQGVGNSAVFYIAGLQSVPAELYEAADIDGVGKWSRFSRITFPLLMPAVTIVTFFNLSGTLKLFDLPLIMTKGGPSDVTLTPTMLIYNQAFQYNASGYATTTGVFLLLIIFAVSALQLWLTRSREVEM</sequence>
<dbReference type="SUPFAM" id="SSF160964">
    <property type="entry name" value="MalF N-terminal region-like"/>
    <property type="match status" value="1"/>
</dbReference>
<keyword evidence="4 7" id="KW-0812">Transmembrane</keyword>
<comment type="subcellular location">
    <subcellularLocation>
        <location evidence="1 7">Cell membrane</location>
        <topology evidence="1 7">Multi-pass membrane protein</topology>
    </subcellularLocation>
</comment>
<dbReference type="GO" id="GO:0055085">
    <property type="term" value="P:transmembrane transport"/>
    <property type="evidence" value="ECO:0007669"/>
    <property type="project" value="InterPro"/>
</dbReference>
<keyword evidence="6 7" id="KW-0472">Membrane</keyword>
<dbReference type="SUPFAM" id="SSF161098">
    <property type="entry name" value="MetI-like"/>
    <property type="match status" value="1"/>
</dbReference>
<dbReference type="PANTHER" id="PTHR30193:SF37">
    <property type="entry name" value="INNER MEMBRANE ABC TRANSPORTER PERMEASE PROTEIN YCJO"/>
    <property type="match status" value="1"/>
</dbReference>
<feature type="transmembrane region" description="Helical" evidence="7">
    <location>
        <begin position="157"/>
        <end position="177"/>
    </location>
</feature>
<dbReference type="AlphaFoldDB" id="A0A1C1A2F2"/>
<evidence type="ECO:0000256" key="6">
    <source>
        <dbReference type="ARBA" id="ARBA00023136"/>
    </source>
</evidence>
<comment type="caution">
    <text evidence="9">The sequence shown here is derived from an EMBL/GenBank/DDBJ whole genome shotgun (WGS) entry which is preliminary data.</text>
</comment>
<gene>
    <name evidence="9" type="ORF">A8709_11060</name>
</gene>
<evidence type="ECO:0000256" key="2">
    <source>
        <dbReference type="ARBA" id="ARBA00022448"/>
    </source>
</evidence>
<evidence type="ECO:0000256" key="3">
    <source>
        <dbReference type="ARBA" id="ARBA00022475"/>
    </source>
</evidence>
<dbReference type="Gene3D" id="1.10.3720.10">
    <property type="entry name" value="MetI-like"/>
    <property type="match status" value="1"/>
</dbReference>
<evidence type="ECO:0000313" key="10">
    <source>
        <dbReference type="Proteomes" id="UP000093309"/>
    </source>
</evidence>
<evidence type="ECO:0000256" key="5">
    <source>
        <dbReference type="ARBA" id="ARBA00022989"/>
    </source>
</evidence>
<dbReference type="InterPro" id="IPR051393">
    <property type="entry name" value="ABC_transporter_permease"/>
</dbReference>
<accession>A0A1C1A2F2</accession>
<evidence type="ECO:0000256" key="4">
    <source>
        <dbReference type="ARBA" id="ARBA00022692"/>
    </source>
</evidence>
<dbReference type="PANTHER" id="PTHR30193">
    <property type="entry name" value="ABC TRANSPORTER PERMEASE PROTEIN"/>
    <property type="match status" value="1"/>
</dbReference>
<keyword evidence="2 7" id="KW-0813">Transport</keyword>
<feature type="transmembrane region" description="Helical" evidence="7">
    <location>
        <begin position="105"/>
        <end position="128"/>
    </location>
</feature>
<proteinExistence type="inferred from homology"/>
<evidence type="ECO:0000256" key="1">
    <source>
        <dbReference type="ARBA" id="ARBA00004651"/>
    </source>
</evidence>
<feature type="transmembrane region" description="Helical" evidence="7">
    <location>
        <begin position="12"/>
        <end position="31"/>
    </location>
</feature>
<dbReference type="PROSITE" id="PS50928">
    <property type="entry name" value="ABC_TM1"/>
    <property type="match status" value="1"/>
</dbReference>
<evidence type="ECO:0000313" key="9">
    <source>
        <dbReference type="EMBL" id="OCT14714.1"/>
    </source>
</evidence>
<dbReference type="Proteomes" id="UP000093309">
    <property type="component" value="Unassembled WGS sequence"/>
</dbReference>
<comment type="similarity">
    <text evidence="7">Belongs to the binding-protein-dependent transport system permease family.</text>
</comment>
<feature type="domain" description="ABC transmembrane type-1" evidence="8">
    <location>
        <begin position="68"/>
        <end position="281"/>
    </location>
</feature>
<dbReference type="RefSeq" id="WP_065852694.1">
    <property type="nucleotide sequence ID" value="NZ_LYPC01000016.1"/>
</dbReference>
<protein>
    <recommendedName>
        <fullName evidence="8">ABC transmembrane type-1 domain-containing protein</fullName>
    </recommendedName>
</protein>
<name>A0A1C1A2F2_9BACL</name>
<feature type="transmembrane region" description="Helical" evidence="7">
    <location>
        <begin position="206"/>
        <end position="225"/>
    </location>
</feature>
<organism evidence="9 10">
    <name type="scientific">Paenibacillus pectinilyticus</name>
    <dbReference type="NCBI Taxonomy" id="512399"/>
    <lineage>
        <taxon>Bacteria</taxon>
        <taxon>Bacillati</taxon>
        <taxon>Bacillota</taxon>
        <taxon>Bacilli</taxon>
        <taxon>Bacillales</taxon>
        <taxon>Paenibacillaceae</taxon>
        <taxon>Paenibacillus</taxon>
    </lineage>
</organism>
<dbReference type="OrthoDB" id="5174895at2"/>
<dbReference type="GO" id="GO:0005886">
    <property type="term" value="C:plasma membrane"/>
    <property type="evidence" value="ECO:0007669"/>
    <property type="project" value="UniProtKB-SubCell"/>
</dbReference>
<keyword evidence="5 7" id="KW-1133">Transmembrane helix</keyword>
<evidence type="ECO:0000259" key="8">
    <source>
        <dbReference type="PROSITE" id="PS50928"/>
    </source>
</evidence>
<reference evidence="10" key="1">
    <citation type="submission" date="2016-05" db="EMBL/GenBank/DDBJ databases">
        <title>Paenibacillus oryzae. sp. nov., isolated from the rice root.</title>
        <authorList>
            <person name="Zhang J."/>
            <person name="Zhang X."/>
        </authorList>
    </citation>
    <scope>NUCLEOTIDE SEQUENCE [LARGE SCALE GENOMIC DNA]</scope>
    <source>
        <strain evidence="10">KCTC13222</strain>
    </source>
</reference>
<dbReference type="STRING" id="512399.A8709_11060"/>
<feature type="transmembrane region" description="Helical" evidence="7">
    <location>
        <begin position="262"/>
        <end position="284"/>
    </location>
</feature>